<dbReference type="PANTHER" id="PTHR31685:SF3">
    <property type="entry name" value="INTEGRAL MEMBRANE PROTEIN (AFU_ORTHOLOGUE AFUA_6G12730)"/>
    <property type="match status" value="1"/>
</dbReference>
<gene>
    <name evidence="6" type="ORF">BJX66DRAFT_349363</name>
</gene>
<comment type="caution">
    <text evidence="6">The sequence shown here is derived from an EMBL/GenBank/DDBJ whole genome shotgun (WGS) entry which is preliminary data.</text>
</comment>
<evidence type="ECO:0000259" key="4">
    <source>
        <dbReference type="Pfam" id="PF10348"/>
    </source>
</evidence>
<feature type="signal peptide" evidence="3">
    <location>
        <begin position="1"/>
        <end position="21"/>
    </location>
</feature>
<feature type="chain" id="PRO_5045084450" description="Integral membrane protein" evidence="3">
    <location>
        <begin position="22"/>
        <end position="576"/>
    </location>
</feature>
<sequence>MACIKFIHAVISLSMVLGAFAHGDDEMTAHHSESHDGGTPETAPGDPTAYVTLDDHQLTIKVHISLMVLSWFIILPIATMLSLARSRYTPFIRLVFIATNTIGVLCGVAYKNNTPDLYPGSAHSAVGWVATGIAAAQVSHLLVVPVTKSFTWLARRDDAHAHPSQYTLSQMREGFHTLQDHDDGSSGPGLSRQASIDVEEASHALVEDRDASPSSRLYQGDPHGSGFTSGDDTCFEESNSIRAQHHDPSAGLSKMLSTPLLSRTRRFILLTYDLMDRTILIVGFVAFCTGLVTFWGIFKGHAVFNGVAHWIKGGVFFWLGIFNLGRWCGCFAEKGWAWNIRPGPSKMQLWLSAEMVESSLIFIYGSTNIFLEHLSGWGKKWTPRDLEHLAITVLFIGGGLCGMLVEYIRVRSIGEQKTGQTMQSIPSWSNGVSHEETQQKSNSAGIWMNPLPALVIFLVGGAMSSHEQMSMVSTMIHKQWGNLLGAAAVARLLTYIILYLKPPTSASPSRPLTELLSSFCLISGGILFMASSSDTVDAIIEYEIDVMALYTVTMGFTGILMAWIIGLLVLKDRAAR</sequence>
<feature type="transmembrane region" description="Helical" evidence="2">
    <location>
        <begin position="483"/>
        <end position="500"/>
    </location>
</feature>
<dbReference type="PANTHER" id="PTHR31685">
    <property type="entry name" value="INTEGRAL MEMBRANE PROTEIN (AFU_ORTHOLOGUE AFUA_6G12730)-RELATED"/>
    <property type="match status" value="1"/>
</dbReference>
<feature type="transmembrane region" description="Helical" evidence="2">
    <location>
        <begin position="125"/>
        <end position="146"/>
    </location>
</feature>
<feature type="compositionally biased region" description="Basic and acidic residues" evidence="1">
    <location>
        <begin position="202"/>
        <end position="211"/>
    </location>
</feature>
<feature type="domain" description="DUF2427" evidence="4">
    <location>
        <begin position="47"/>
        <end position="138"/>
    </location>
</feature>
<protein>
    <recommendedName>
        <fullName evidence="8">Integral membrane protein</fullName>
    </recommendedName>
</protein>
<feature type="transmembrane region" description="Helical" evidence="2">
    <location>
        <begin position="62"/>
        <end position="84"/>
    </location>
</feature>
<evidence type="ECO:0008006" key="8">
    <source>
        <dbReference type="Google" id="ProtNLM"/>
    </source>
</evidence>
<dbReference type="InterPro" id="IPR018827">
    <property type="entry name" value="YTP1_C"/>
</dbReference>
<dbReference type="Pfam" id="PF10355">
    <property type="entry name" value="Ytp1"/>
    <property type="match status" value="1"/>
</dbReference>
<feature type="transmembrane region" description="Helical" evidence="2">
    <location>
        <begin position="91"/>
        <end position="110"/>
    </location>
</feature>
<evidence type="ECO:0000256" key="3">
    <source>
        <dbReference type="SAM" id="SignalP"/>
    </source>
</evidence>
<keyword evidence="7" id="KW-1185">Reference proteome</keyword>
<feature type="transmembrane region" description="Helical" evidence="2">
    <location>
        <begin position="512"/>
        <end position="530"/>
    </location>
</feature>
<feature type="transmembrane region" description="Helical" evidence="2">
    <location>
        <begin position="389"/>
        <end position="408"/>
    </location>
</feature>
<evidence type="ECO:0000313" key="6">
    <source>
        <dbReference type="EMBL" id="KAL2783521.1"/>
    </source>
</evidence>
<dbReference type="Proteomes" id="UP001610563">
    <property type="component" value="Unassembled WGS sequence"/>
</dbReference>
<evidence type="ECO:0000256" key="1">
    <source>
        <dbReference type="SAM" id="MobiDB-lite"/>
    </source>
</evidence>
<organism evidence="6 7">
    <name type="scientific">Aspergillus keveii</name>
    <dbReference type="NCBI Taxonomy" id="714993"/>
    <lineage>
        <taxon>Eukaryota</taxon>
        <taxon>Fungi</taxon>
        <taxon>Dikarya</taxon>
        <taxon>Ascomycota</taxon>
        <taxon>Pezizomycotina</taxon>
        <taxon>Eurotiomycetes</taxon>
        <taxon>Eurotiomycetidae</taxon>
        <taxon>Eurotiales</taxon>
        <taxon>Aspergillaceae</taxon>
        <taxon>Aspergillus</taxon>
        <taxon>Aspergillus subgen. Nidulantes</taxon>
    </lineage>
</organism>
<evidence type="ECO:0000313" key="7">
    <source>
        <dbReference type="Proteomes" id="UP001610563"/>
    </source>
</evidence>
<dbReference type="Pfam" id="PF10348">
    <property type="entry name" value="DUF2427"/>
    <property type="match status" value="1"/>
</dbReference>
<feature type="transmembrane region" description="Helical" evidence="2">
    <location>
        <begin position="279"/>
        <end position="298"/>
    </location>
</feature>
<feature type="transmembrane region" description="Helical" evidence="2">
    <location>
        <begin position="444"/>
        <end position="463"/>
    </location>
</feature>
<feature type="transmembrane region" description="Helical" evidence="2">
    <location>
        <begin position="310"/>
        <end position="328"/>
    </location>
</feature>
<name>A0ABR4FJV1_9EURO</name>
<feature type="domain" description="Protein YTP1-like C-terminal" evidence="5">
    <location>
        <begin position="283"/>
        <end position="572"/>
    </location>
</feature>
<dbReference type="EMBL" id="JBFTWV010000230">
    <property type="protein sequence ID" value="KAL2783521.1"/>
    <property type="molecule type" value="Genomic_DNA"/>
</dbReference>
<dbReference type="InterPro" id="IPR018825">
    <property type="entry name" value="DUF2427"/>
</dbReference>
<keyword evidence="2" id="KW-0472">Membrane</keyword>
<proteinExistence type="predicted"/>
<keyword evidence="3" id="KW-0732">Signal</keyword>
<feature type="transmembrane region" description="Helical" evidence="2">
    <location>
        <begin position="550"/>
        <end position="570"/>
    </location>
</feature>
<feature type="region of interest" description="Disordered" evidence="1">
    <location>
        <begin position="202"/>
        <end position="224"/>
    </location>
</feature>
<reference evidence="6 7" key="1">
    <citation type="submission" date="2024-07" db="EMBL/GenBank/DDBJ databases">
        <title>Section-level genome sequencing and comparative genomics of Aspergillus sections Usti and Cavernicolus.</title>
        <authorList>
            <consortium name="Lawrence Berkeley National Laboratory"/>
            <person name="Nybo J.L."/>
            <person name="Vesth T.C."/>
            <person name="Theobald S."/>
            <person name="Frisvad J.C."/>
            <person name="Larsen T.O."/>
            <person name="Kjaerboelling I."/>
            <person name="Rothschild-Mancinelli K."/>
            <person name="Lyhne E.K."/>
            <person name="Kogle M.E."/>
            <person name="Barry K."/>
            <person name="Clum A."/>
            <person name="Na H."/>
            <person name="Ledsgaard L."/>
            <person name="Lin J."/>
            <person name="Lipzen A."/>
            <person name="Kuo A."/>
            <person name="Riley R."/>
            <person name="Mondo S."/>
            <person name="Labutti K."/>
            <person name="Haridas S."/>
            <person name="Pangalinan J."/>
            <person name="Salamov A.A."/>
            <person name="Simmons B.A."/>
            <person name="Magnuson J.K."/>
            <person name="Chen J."/>
            <person name="Drula E."/>
            <person name="Henrissat B."/>
            <person name="Wiebenga A."/>
            <person name="Lubbers R.J."/>
            <person name="Gomes A.C."/>
            <person name="Makela M.R."/>
            <person name="Stajich J."/>
            <person name="Grigoriev I.V."/>
            <person name="Mortensen U.H."/>
            <person name="De Vries R.P."/>
            <person name="Baker S.E."/>
            <person name="Andersen M.R."/>
        </authorList>
    </citation>
    <scope>NUCLEOTIDE SEQUENCE [LARGE SCALE GENOMIC DNA]</scope>
    <source>
        <strain evidence="6 7">CBS 209.92</strain>
    </source>
</reference>
<keyword evidence="2" id="KW-0812">Transmembrane</keyword>
<feature type="transmembrane region" description="Helical" evidence="2">
    <location>
        <begin position="349"/>
        <end position="369"/>
    </location>
</feature>
<keyword evidence="2" id="KW-1133">Transmembrane helix</keyword>
<accession>A0ABR4FJV1</accession>
<evidence type="ECO:0000256" key="2">
    <source>
        <dbReference type="SAM" id="Phobius"/>
    </source>
</evidence>
<evidence type="ECO:0000259" key="5">
    <source>
        <dbReference type="Pfam" id="PF10355"/>
    </source>
</evidence>